<feature type="transmembrane region" description="Helical" evidence="5">
    <location>
        <begin position="43"/>
        <end position="59"/>
    </location>
</feature>
<reference evidence="7 8" key="1">
    <citation type="submission" date="2016-11" db="EMBL/GenBank/DDBJ databases">
        <authorList>
            <person name="Jaros S."/>
            <person name="Januszkiewicz K."/>
            <person name="Wedrychowicz H."/>
        </authorList>
    </citation>
    <scope>NUCLEOTIDE SEQUENCE [LARGE SCALE GENOMIC DNA]</scope>
    <source>
        <strain evidence="7 8">DSM 21986</strain>
    </source>
</reference>
<keyword evidence="2 5" id="KW-0812">Transmembrane</keyword>
<dbReference type="SUPFAM" id="SSF52091">
    <property type="entry name" value="SpoIIaa-like"/>
    <property type="match status" value="1"/>
</dbReference>
<accession>A0A1M4UZC6</accession>
<evidence type="ECO:0000313" key="7">
    <source>
        <dbReference type="EMBL" id="SHE62025.1"/>
    </source>
</evidence>
<dbReference type="GO" id="GO:0016020">
    <property type="term" value="C:membrane"/>
    <property type="evidence" value="ECO:0007669"/>
    <property type="project" value="UniProtKB-SubCell"/>
</dbReference>
<evidence type="ECO:0000256" key="4">
    <source>
        <dbReference type="ARBA" id="ARBA00023136"/>
    </source>
</evidence>
<feature type="transmembrane region" description="Helical" evidence="5">
    <location>
        <begin position="340"/>
        <end position="361"/>
    </location>
</feature>
<keyword evidence="8" id="KW-1185">Reference proteome</keyword>
<keyword evidence="4 5" id="KW-0472">Membrane</keyword>
<dbReference type="PROSITE" id="PS01130">
    <property type="entry name" value="SLC26A"/>
    <property type="match status" value="1"/>
</dbReference>
<feature type="domain" description="STAS" evidence="6">
    <location>
        <begin position="431"/>
        <end position="546"/>
    </location>
</feature>
<dbReference type="PANTHER" id="PTHR11814">
    <property type="entry name" value="SULFATE TRANSPORTER"/>
    <property type="match status" value="1"/>
</dbReference>
<feature type="transmembrane region" description="Helical" evidence="5">
    <location>
        <begin position="66"/>
        <end position="85"/>
    </location>
</feature>
<feature type="transmembrane region" description="Helical" evidence="5">
    <location>
        <begin position="171"/>
        <end position="189"/>
    </location>
</feature>
<evidence type="ECO:0000256" key="5">
    <source>
        <dbReference type="SAM" id="Phobius"/>
    </source>
</evidence>
<feature type="transmembrane region" description="Helical" evidence="5">
    <location>
        <begin position="20"/>
        <end position="37"/>
    </location>
</feature>
<evidence type="ECO:0000256" key="3">
    <source>
        <dbReference type="ARBA" id="ARBA00022989"/>
    </source>
</evidence>
<dbReference type="InterPro" id="IPR011547">
    <property type="entry name" value="SLC26A/SulP_dom"/>
</dbReference>
<dbReference type="Pfam" id="PF00916">
    <property type="entry name" value="Sulfate_transp"/>
    <property type="match status" value="1"/>
</dbReference>
<feature type="transmembrane region" description="Helical" evidence="5">
    <location>
        <begin position="91"/>
        <end position="113"/>
    </location>
</feature>
<dbReference type="InterPro" id="IPR001902">
    <property type="entry name" value="SLC26A/SulP_fam"/>
</dbReference>
<dbReference type="InterPro" id="IPR018045">
    <property type="entry name" value="S04_transporter_CS"/>
</dbReference>
<feature type="transmembrane region" description="Helical" evidence="5">
    <location>
        <begin position="196"/>
        <end position="215"/>
    </location>
</feature>
<feature type="transmembrane region" description="Helical" evidence="5">
    <location>
        <begin position="382"/>
        <end position="407"/>
    </location>
</feature>
<protein>
    <submittedName>
        <fullName evidence="7">Sulfate permease, SulP family</fullName>
    </submittedName>
</protein>
<evidence type="ECO:0000256" key="1">
    <source>
        <dbReference type="ARBA" id="ARBA00004141"/>
    </source>
</evidence>
<evidence type="ECO:0000256" key="2">
    <source>
        <dbReference type="ARBA" id="ARBA00022692"/>
    </source>
</evidence>
<dbReference type="CDD" id="cd07042">
    <property type="entry name" value="STAS_SulP_like_sulfate_transporter"/>
    <property type="match status" value="1"/>
</dbReference>
<feature type="transmembrane region" description="Helical" evidence="5">
    <location>
        <begin position="246"/>
        <end position="265"/>
    </location>
</feature>
<dbReference type="PROSITE" id="PS50801">
    <property type="entry name" value="STAS"/>
    <property type="match status" value="1"/>
</dbReference>
<dbReference type="OrthoDB" id="9771198at2"/>
<evidence type="ECO:0000259" key="6">
    <source>
        <dbReference type="PROSITE" id="PS50801"/>
    </source>
</evidence>
<dbReference type="InterPro" id="IPR002645">
    <property type="entry name" value="STAS_dom"/>
</dbReference>
<dbReference type="GO" id="GO:0008271">
    <property type="term" value="F:secondary active sulfate transmembrane transporter activity"/>
    <property type="evidence" value="ECO:0007669"/>
    <property type="project" value="InterPro"/>
</dbReference>
<comment type="subcellular location">
    <subcellularLocation>
        <location evidence="1">Membrane</location>
        <topology evidence="1">Multi-pass membrane protein</topology>
    </subcellularLocation>
</comment>
<dbReference type="AlphaFoldDB" id="A0A1M4UZC6"/>
<dbReference type="Proteomes" id="UP000184041">
    <property type="component" value="Unassembled WGS sequence"/>
</dbReference>
<dbReference type="Gene3D" id="3.30.750.24">
    <property type="entry name" value="STAS domain"/>
    <property type="match status" value="1"/>
</dbReference>
<feature type="transmembrane region" description="Helical" evidence="5">
    <location>
        <begin position="313"/>
        <end position="334"/>
    </location>
</feature>
<dbReference type="STRING" id="1194090.SAMN05443144_102160"/>
<organism evidence="7 8">
    <name type="scientific">Fodinibius roseus</name>
    <dbReference type="NCBI Taxonomy" id="1194090"/>
    <lineage>
        <taxon>Bacteria</taxon>
        <taxon>Pseudomonadati</taxon>
        <taxon>Balneolota</taxon>
        <taxon>Balneolia</taxon>
        <taxon>Balneolales</taxon>
        <taxon>Balneolaceae</taxon>
        <taxon>Fodinibius</taxon>
    </lineage>
</organism>
<dbReference type="EMBL" id="FQUS01000002">
    <property type="protein sequence ID" value="SHE62025.1"/>
    <property type="molecule type" value="Genomic_DNA"/>
</dbReference>
<dbReference type="Pfam" id="PF01740">
    <property type="entry name" value="STAS"/>
    <property type="match status" value="1"/>
</dbReference>
<proteinExistence type="predicted"/>
<gene>
    <name evidence="7" type="ORF">SAMN05443144_102160</name>
</gene>
<dbReference type="NCBIfam" id="TIGR00815">
    <property type="entry name" value="sulP"/>
    <property type="match status" value="1"/>
</dbReference>
<dbReference type="InterPro" id="IPR036513">
    <property type="entry name" value="STAS_dom_sf"/>
</dbReference>
<keyword evidence="3 5" id="KW-1133">Transmembrane helix</keyword>
<feature type="transmembrane region" description="Helical" evidence="5">
    <location>
        <begin position="125"/>
        <end position="143"/>
    </location>
</feature>
<evidence type="ECO:0000313" key="8">
    <source>
        <dbReference type="Proteomes" id="UP000184041"/>
    </source>
</evidence>
<sequence length="565" mass="60881">MLEWIRNYSSDHFKGDLNAGLTVGIMLIPQGMAYAVLAGLPPVYGLYASIVPLVLYAVFGTSRQLAVGPVAMVSLLVVAGVGEFAEIGSDRFIQLAIMTAMGVGVFQLLMGVFRMGFLVNFLSHPVLSGFTSAAALIIGASQLKNLLGIDLPRTNYIHEIMAGVIDKAGNIDPYTAAIGLGSIVLIAMIRQWNRTFPSALAVVVIGISVTAVFGLDQRGVAVVGEIPRGLPSLEVLSFDPGALQQLLPTILVISLVGYMESIAVAKAIANKHGYKVDPNQELIGLGVANIGGALFQSYPTTGGFSRTAVNDQAGAQTGMASIISAAIIALTVLLLTPLFYYLPMAVLAAIIIVAVAGLFDLKEMKSLWKTDRKDLAMLATTFLATLVLGIEEGILVGVVLSLVVVIYSSTKPHSTELGRLGDTKNFRNINRYPEAKTEDSVLVYRFDSQLYFANVTYFQDRLEDMIAARRDKLELLILDASAIHDIDSTGIHTLKELIEDLKAKGITFFIAGAIGPVRDKLKTSEVVSRMGQHNFFFDVNDAMSAYHEERNLDPDVEYSPLQTNC</sequence>
<name>A0A1M4UZC6_9BACT</name>